<sequence>MGGVRGYELPTSDLFGGIVFENGPRRRTDFDVIIECKSGPPQRINKLHQLYMSLQFPLLFVFDQSGLHPELQLKPRDGKGRGKRVTMKAYYKYQLHPRVKEFGLLFRSGRLFQQYVVTVFCAIEQNRLHYIRKHQNDFRSNYLSCFYDAISKGDREGIAAGSKIMLPSTFTGGPWYMYSHYLDALAICRSLGKTQFLSPSHLRDAPQIDKYISAEIPDSVQDPKGYKLVMGLMRHGPYGAANLDASCMHEGSCNKNFPKKYNDKTFFDTNGHTQYRRRDTGVHVKKGESKLDNCNDVPNNCALCLAFEAHINVEYCGWSMLIKYLFKYISKGPDRILVKISNSKTSSFAPDKSTQIDEIQNYVDGRFIFPFEVVLIFRERDRLDIIVNLPEKKKTTLTEWFVYNNENTDGRHLTYLNFPSEFVWYPNAKQCQRRQIRTKKSLGRLTYVQTSSTSECYCVIRKGVDHQLKYGLSMVKKMLTYRAACEALGLLSDDKEWDITFQESAASATLHFIRGGKTLNGFGKSVKDFGLELPPQHLLKDLENKLLMEEKNYKRDLLREDAAQSVPKLNHEQKKIYDLIISAATIEQQELLFIYGHGGTKKTFLWKKIISSLRSQGKIMLEVASSGIASLLLPAGRTTHSRFKIPLELTDESLCHAKKSQLRNLLVETDLIIWGKAPMNDRRCFETLDRTLRDLMNAPDILFGGKTIVLGGDFRQTLSVKKGATTEELIVASIIESHLWWHFKICTLKENIRLLKSGLTNEERQRSEAFAKWLLDVGNGEIGEPDEENDQDSSWITIPPEYSVIPDETGLSQLIDFIYDDATLKRPTAGALQQKAIVWPKNQTADAVNAKFLSNVEGQSRIYLSNDEAILIGRETGETKLLYPMEYLNTITFPGFPPHELELKVGSPIMLVRNVNLSGGLCNGIRMIIRSLMSSIQPADIKGSLPRQKLKNDLSSLNSDATPFGDANTGQKYRRKVDIENLDGNILEFTMWDEVAKQFNKEEIEKLTPLVIIAVTSCHVTKYKDVQLAATPATHYYINPQTPEAEYVHTA</sequence>
<comment type="cofactor">
    <cofactor evidence="1">
        <name>Mg(2+)</name>
        <dbReference type="ChEBI" id="CHEBI:18420"/>
    </cofactor>
</comment>
<dbReference type="PANTHER" id="PTHR10492">
    <property type="match status" value="1"/>
</dbReference>
<accession>A0ABQ5H5C0</accession>
<dbReference type="Pfam" id="PF21530">
    <property type="entry name" value="Pif1_2B_dom"/>
    <property type="match status" value="1"/>
</dbReference>
<dbReference type="GO" id="GO:0004386">
    <property type="term" value="F:helicase activity"/>
    <property type="evidence" value="ECO:0007669"/>
    <property type="project" value="UniProtKB-KW"/>
</dbReference>
<feature type="domain" description="Helitron helicase-like" evidence="3">
    <location>
        <begin position="90"/>
        <end position="195"/>
    </location>
</feature>
<evidence type="ECO:0000259" key="3">
    <source>
        <dbReference type="Pfam" id="PF14214"/>
    </source>
</evidence>
<gene>
    <name evidence="5" type="ORF">Tco_1057425</name>
</gene>
<evidence type="ECO:0000259" key="2">
    <source>
        <dbReference type="Pfam" id="PF05970"/>
    </source>
</evidence>
<feature type="domain" description="DNA helicase Pif1-like 2B" evidence="4">
    <location>
        <begin position="886"/>
        <end position="931"/>
    </location>
</feature>
<evidence type="ECO:0000313" key="6">
    <source>
        <dbReference type="Proteomes" id="UP001151760"/>
    </source>
</evidence>
<proteinExistence type="inferred from homology"/>
<dbReference type="InterPro" id="IPR027417">
    <property type="entry name" value="P-loop_NTPase"/>
</dbReference>
<reference evidence="5" key="1">
    <citation type="journal article" date="2022" name="Int. J. Mol. Sci.">
        <title>Draft Genome of Tanacetum Coccineum: Genomic Comparison of Closely Related Tanacetum-Family Plants.</title>
        <authorList>
            <person name="Yamashiro T."/>
            <person name="Shiraishi A."/>
            <person name="Nakayama K."/>
            <person name="Satake H."/>
        </authorList>
    </citation>
    <scope>NUCLEOTIDE SEQUENCE</scope>
</reference>
<keyword evidence="6" id="KW-1185">Reference proteome</keyword>
<organism evidence="5 6">
    <name type="scientific">Tanacetum coccineum</name>
    <dbReference type="NCBI Taxonomy" id="301880"/>
    <lineage>
        <taxon>Eukaryota</taxon>
        <taxon>Viridiplantae</taxon>
        <taxon>Streptophyta</taxon>
        <taxon>Embryophyta</taxon>
        <taxon>Tracheophyta</taxon>
        <taxon>Spermatophyta</taxon>
        <taxon>Magnoliopsida</taxon>
        <taxon>eudicotyledons</taxon>
        <taxon>Gunneridae</taxon>
        <taxon>Pentapetalae</taxon>
        <taxon>asterids</taxon>
        <taxon>campanulids</taxon>
        <taxon>Asterales</taxon>
        <taxon>Asteraceae</taxon>
        <taxon>Asteroideae</taxon>
        <taxon>Anthemideae</taxon>
        <taxon>Anthemidinae</taxon>
        <taxon>Tanacetum</taxon>
    </lineage>
</organism>
<dbReference type="Gene3D" id="2.40.50.140">
    <property type="entry name" value="Nucleic acid-binding proteins"/>
    <property type="match status" value="1"/>
</dbReference>
<comment type="similarity">
    <text evidence="1">Belongs to the helicase family.</text>
</comment>
<dbReference type="InterPro" id="IPR049163">
    <property type="entry name" value="Pif1-like_2B_dom"/>
</dbReference>
<name>A0ABQ5H5C0_9ASTR</name>
<keyword evidence="1" id="KW-0233">DNA recombination</keyword>
<keyword evidence="1" id="KW-0547">Nucleotide-binding</keyword>
<evidence type="ECO:0000313" key="5">
    <source>
        <dbReference type="EMBL" id="GJT83083.1"/>
    </source>
</evidence>
<protein>
    <recommendedName>
        <fullName evidence="1">ATP-dependent DNA helicase</fullName>
        <ecNumber evidence="1">5.6.2.3</ecNumber>
    </recommendedName>
</protein>
<keyword evidence="1" id="KW-0067">ATP-binding</keyword>
<comment type="caution">
    <text evidence="5">The sequence shown here is derived from an EMBL/GenBank/DDBJ whole genome shotgun (WGS) entry which is preliminary data.</text>
</comment>
<reference evidence="5" key="2">
    <citation type="submission" date="2022-01" db="EMBL/GenBank/DDBJ databases">
        <authorList>
            <person name="Yamashiro T."/>
            <person name="Shiraishi A."/>
            <person name="Satake H."/>
            <person name="Nakayama K."/>
        </authorList>
    </citation>
    <scope>NUCLEOTIDE SEQUENCE</scope>
</reference>
<dbReference type="SUPFAM" id="SSF52540">
    <property type="entry name" value="P-loop containing nucleoside triphosphate hydrolases"/>
    <property type="match status" value="2"/>
</dbReference>
<dbReference type="EC" id="5.6.2.3" evidence="1"/>
<dbReference type="InterPro" id="IPR025476">
    <property type="entry name" value="Helitron_helicase-like"/>
</dbReference>
<evidence type="ECO:0000259" key="4">
    <source>
        <dbReference type="Pfam" id="PF21530"/>
    </source>
</evidence>
<dbReference type="Pfam" id="PF14214">
    <property type="entry name" value="Helitron_like_N"/>
    <property type="match status" value="1"/>
</dbReference>
<dbReference type="InterPro" id="IPR010285">
    <property type="entry name" value="DNA_helicase_pif1-like_DEAD"/>
</dbReference>
<dbReference type="SUPFAM" id="SSF50249">
    <property type="entry name" value="Nucleic acid-binding proteins"/>
    <property type="match status" value="1"/>
</dbReference>
<dbReference type="Gene3D" id="3.40.50.300">
    <property type="entry name" value="P-loop containing nucleotide triphosphate hydrolases"/>
    <property type="match status" value="1"/>
</dbReference>
<dbReference type="EMBL" id="BQNB010019229">
    <property type="protein sequence ID" value="GJT83083.1"/>
    <property type="molecule type" value="Genomic_DNA"/>
</dbReference>
<dbReference type="PANTHER" id="PTHR10492:SF96">
    <property type="entry name" value="ATP-DEPENDENT DNA HELICASE"/>
    <property type="match status" value="1"/>
</dbReference>
<feature type="domain" description="DNA helicase Pif1-like DEAD-box helicase" evidence="2">
    <location>
        <begin position="568"/>
        <end position="787"/>
    </location>
</feature>
<dbReference type="Proteomes" id="UP001151760">
    <property type="component" value="Unassembled WGS sequence"/>
</dbReference>
<evidence type="ECO:0000256" key="1">
    <source>
        <dbReference type="RuleBase" id="RU363044"/>
    </source>
</evidence>
<dbReference type="Pfam" id="PF05970">
    <property type="entry name" value="PIF1"/>
    <property type="match status" value="1"/>
</dbReference>
<keyword evidence="1 5" id="KW-0347">Helicase</keyword>
<comment type="catalytic activity">
    <reaction evidence="1">
        <text>ATP + H2O = ADP + phosphate + H(+)</text>
        <dbReference type="Rhea" id="RHEA:13065"/>
        <dbReference type="ChEBI" id="CHEBI:15377"/>
        <dbReference type="ChEBI" id="CHEBI:15378"/>
        <dbReference type="ChEBI" id="CHEBI:30616"/>
        <dbReference type="ChEBI" id="CHEBI:43474"/>
        <dbReference type="ChEBI" id="CHEBI:456216"/>
        <dbReference type="EC" id="5.6.2.3"/>
    </reaction>
</comment>
<keyword evidence="1" id="KW-0378">Hydrolase</keyword>
<keyword evidence="1" id="KW-0227">DNA damage</keyword>
<keyword evidence="1" id="KW-0234">DNA repair</keyword>
<dbReference type="InterPro" id="IPR012340">
    <property type="entry name" value="NA-bd_OB-fold"/>
</dbReference>